<dbReference type="Proteomes" id="UP000565078">
    <property type="component" value="Unassembled WGS sequence"/>
</dbReference>
<dbReference type="EMBL" id="DUGC01000085">
    <property type="protein sequence ID" value="HIH10087.1"/>
    <property type="molecule type" value="Genomic_DNA"/>
</dbReference>
<keyword evidence="1" id="KW-1133">Transmembrane helix</keyword>
<sequence>MENMLLKIRYPKLLGLLATVAVAYFAVSESAFDPMRIYFQQLGYIGTLFAGILFTYGFTAAPATAMFATIAKQQNIFIAAAIGGIGALIGDMLIFKILRHSFKDEIDQLSKERPVAAMGSAIPTSIRGYIMPILGGFIIASPLPDEIGVGMLAASTNISGRAFTIFSFLLNSAGILAILILAGGL</sequence>
<gene>
    <name evidence="2" type="ORF">HA254_05470</name>
</gene>
<accession>A0A7J4J213</accession>
<evidence type="ECO:0000313" key="2">
    <source>
        <dbReference type="EMBL" id="HIH10087.1"/>
    </source>
</evidence>
<feature type="transmembrane region" description="Helical" evidence="1">
    <location>
        <begin position="44"/>
        <end position="69"/>
    </location>
</feature>
<dbReference type="AlphaFoldDB" id="A0A7J4J213"/>
<keyword evidence="1" id="KW-0472">Membrane</keyword>
<name>A0A7J4J213_9ARCH</name>
<feature type="transmembrane region" description="Helical" evidence="1">
    <location>
        <begin position="115"/>
        <end position="141"/>
    </location>
</feature>
<organism evidence="2 3">
    <name type="scientific">Candidatus Iainarchaeum sp</name>
    <dbReference type="NCBI Taxonomy" id="3101447"/>
    <lineage>
        <taxon>Archaea</taxon>
        <taxon>Candidatus Iainarchaeota</taxon>
        <taxon>Candidatus Iainarchaeia</taxon>
        <taxon>Candidatus Iainarchaeales</taxon>
        <taxon>Candidatus Iainarchaeaceae</taxon>
        <taxon>Candidatus Iainarchaeum</taxon>
    </lineage>
</organism>
<evidence type="ECO:0000256" key="1">
    <source>
        <dbReference type="SAM" id="Phobius"/>
    </source>
</evidence>
<feature type="transmembrane region" description="Helical" evidence="1">
    <location>
        <begin position="162"/>
        <end position="182"/>
    </location>
</feature>
<proteinExistence type="predicted"/>
<reference evidence="3" key="1">
    <citation type="journal article" date="2020" name="bioRxiv">
        <title>A rank-normalized archaeal taxonomy based on genome phylogeny resolves widespread incomplete and uneven classifications.</title>
        <authorList>
            <person name="Rinke C."/>
            <person name="Chuvochina M."/>
            <person name="Mussig A.J."/>
            <person name="Chaumeil P.-A."/>
            <person name="Waite D.W."/>
            <person name="Whitman W.B."/>
            <person name="Parks D.H."/>
            <person name="Hugenholtz P."/>
        </authorList>
    </citation>
    <scope>NUCLEOTIDE SEQUENCE [LARGE SCALE GENOMIC DNA]</scope>
</reference>
<evidence type="ECO:0000313" key="3">
    <source>
        <dbReference type="Proteomes" id="UP000565078"/>
    </source>
</evidence>
<feature type="transmembrane region" description="Helical" evidence="1">
    <location>
        <begin position="76"/>
        <end position="95"/>
    </location>
</feature>
<evidence type="ECO:0008006" key="4">
    <source>
        <dbReference type="Google" id="ProtNLM"/>
    </source>
</evidence>
<comment type="caution">
    <text evidence="2">The sequence shown here is derived from an EMBL/GenBank/DDBJ whole genome shotgun (WGS) entry which is preliminary data.</text>
</comment>
<keyword evidence="1" id="KW-0812">Transmembrane</keyword>
<protein>
    <recommendedName>
        <fullName evidence="4">VTT domain-containing protein</fullName>
    </recommendedName>
</protein>